<evidence type="ECO:0000313" key="3">
    <source>
        <dbReference type="Proteomes" id="UP001280121"/>
    </source>
</evidence>
<accession>A0AAD9XCD7</accession>
<organism evidence="2 3">
    <name type="scientific">Dipteronia dyeriana</name>
    <dbReference type="NCBI Taxonomy" id="168575"/>
    <lineage>
        <taxon>Eukaryota</taxon>
        <taxon>Viridiplantae</taxon>
        <taxon>Streptophyta</taxon>
        <taxon>Embryophyta</taxon>
        <taxon>Tracheophyta</taxon>
        <taxon>Spermatophyta</taxon>
        <taxon>Magnoliopsida</taxon>
        <taxon>eudicotyledons</taxon>
        <taxon>Gunneridae</taxon>
        <taxon>Pentapetalae</taxon>
        <taxon>rosids</taxon>
        <taxon>malvids</taxon>
        <taxon>Sapindales</taxon>
        <taxon>Sapindaceae</taxon>
        <taxon>Hippocastanoideae</taxon>
        <taxon>Acereae</taxon>
        <taxon>Dipteronia</taxon>
    </lineage>
</organism>
<feature type="transmembrane region" description="Helical" evidence="1">
    <location>
        <begin position="27"/>
        <end position="46"/>
    </location>
</feature>
<comment type="caution">
    <text evidence="2">The sequence shown here is derived from an EMBL/GenBank/DDBJ whole genome shotgun (WGS) entry which is preliminary data.</text>
</comment>
<keyword evidence="1" id="KW-0472">Membrane</keyword>
<keyword evidence="1" id="KW-1133">Transmembrane helix</keyword>
<name>A0AAD9XCD7_9ROSI</name>
<protein>
    <submittedName>
        <fullName evidence="2">Uncharacterized protein</fullName>
    </submittedName>
</protein>
<keyword evidence="3" id="KW-1185">Reference proteome</keyword>
<reference evidence="2" key="1">
    <citation type="journal article" date="2023" name="Plant J.">
        <title>Genome sequences and population genomics provide insights into the demographic history, inbreeding, and mutation load of two 'living fossil' tree species of Dipteronia.</title>
        <authorList>
            <person name="Feng Y."/>
            <person name="Comes H.P."/>
            <person name="Chen J."/>
            <person name="Zhu S."/>
            <person name="Lu R."/>
            <person name="Zhang X."/>
            <person name="Li P."/>
            <person name="Qiu J."/>
            <person name="Olsen K.M."/>
            <person name="Qiu Y."/>
        </authorList>
    </citation>
    <scope>NUCLEOTIDE SEQUENCE</scope>
    <source>
        <strain evidence="2">KIB01</strain>
    </source>
</reference>
<dbReference type="Proteomes" id="UP001280121">
    <property type="component" value="Unassembled WGS sequence"/>
</dbReference>
<sequence length="112" mass="13926">MMKLTISVEMKLVNSLQRSALRWSRSWNDLFFSSILLFYFFLFFFGTDMFQKGVNLYYYYYSLVNLLWFVFWNSICVWDRKIFEFVKLRYCFKLMVYVGCWKGESRFMEIED</sequence>
<dbReference type="AlphaFoldDB" id="A0AAD9XCD7"/>
<feature type="transmembrane region" description="Helical" evidence="1">
    <location>
        <begin position="58"/>
        <end position="78"/>
    </location>
</feature>
<proteinExistence type="predicted"/>
<evidence type="ECO:0000256" key="1">
    <source>
        <dbReference type="SAM" id="Phobius"/>
    </source>
</evidence>
<keyword evidence="1" id="KW-0812">Transmembrane</keyword>
<dbReference type="EMBL" id="JANJYI010000003">
    <property type="protein sequence ID" value="KAK2656687.1"/>
    <property type="molecule type" value="Genomic_DNA"/>
</dbReference>
<gene>
    <name evidence="2" type="ORF">Ddye_009739</name>
</gene>
<evidence type="ECO:0000313" key="2">
    <source>
        <dbReference type="EMBL" id="KAK2656687.1"/>
    </source>
</evidence>